<protein>
    <submittedName>
        <fullName evidence="1">Uncharacterized protein</fullName>
    </submittedName>
</protein>
<dbReference type="Gene3D" id="3.40.50.300">
    <property type="entry name" value="P-loop containing nucleotide triphosphate hydrolases"/>
    <property type="match status" value="1"/>
</dbReference>
<organism evidence="1">
    <name type="scientific">viral metagenome</name>
    <dbReference type="NCBI Taxonomy" id="1070528"/>
    <lineage>
        <taxon>unclassified sequences</taxon>
        <taxon>metagenomes</taxon>
        <taxon>organismal metagenomes</taxon>
    </lineage>
</organism>
<reference evidence="1" key="1">
    <citation type="journal article" date="2020" name="Nature">
        <title>Giant virus diversity and host interactions through global metagenomics.</title>
        <authorList>
            <person name="Schulz F."/>
            <person name="Roux S."/>
            <person name="Paez-Espino D."/>
            <person name="Jungbluth S."/>
            <person name="Walsh D.A."/>
            <person name="Denef V.J."/>
            <person name="McMahon K.D."/>
            <person name="Konstantinidis K.T."/>
            <person name="Eloe-Fadrosh E.A."/>
            <person name="Kyrpides N.C."/>
            <person name="Woyke T."/>
        </authorList>
    </citation>
    <scope>NUCLEOTIDE SEQUENCE</scope>
    <source>
        <strain evidence="1">GVMAG-M-3300009151-35</strain>
    </source>
</reference>
<sequence>MSLWIKLKNNFKNIINEIPEFNIIFQKYANYEYNLLLYSYIGYPIELLIDELIKIKFNIQNLNKKELIWNKNVPYFENQYFFEIDLNNPNIPNDYSFLTEMILFIIKNKPVTGNKHLIILKNIDKLDEYAFAFRIILEKFYNNVYFICTTHKISKIESPIKSRFSLIRLRLFTNEEIKLIFNKYLNSEQVICNNRNIIFCIFLSQVKINEPHLITTEFCNFNYPLIQNFLETKYDLYDIRQLSYKLSQYNLSIMDITNDFIKIYKNNNMKLIELIKIAANVDYILTISNKGREPIYIENLLCQILI</sequence>
<dbReference type="SUPFAM" id="SSF52540">
    <property type="entry name" value="P-loop containing nucleoside triphosphate hydrolases"/>
    <property type="match status" value="1"/>
</dbReference>
<evidence type="ECO:0000313" key="1">
    <source>
        <dbReference type="EMBL" id="QHT30560.1"/>
    </source>
</evidence>
<dbReference type="EMBL" id="MN738902">
    <property type="protein sequence ID" value="QHT30560.1"/>
    <property type="molecule type" value="Genomic_DNA"/>
</dbReference>
<accession>A0A6C0EQI3</accession>
<proteinExistence type="predicted"/>
<dbReference type="InterPro" id="IPR027417">
    <property type="entry name" value="P-loop_NTPase"/>
</dbReference>
<name>A0A6C0EQI3_9ZZZZ</name>
<dbReference type="AlphaFoldDB" id="A0A6C0EQI3"/>